<dbReference type="EMBL" id="UOFR01000020">
    <property type="protein sequence ID" value="VAW93565.1"/>
    <property type="molecule type" value="Genomic_DNA"/>
</dbReference>
<gene>
    <name evidence="1" type="ORF">MNBD_GAMMA21-3066</name>
</gene>
<sequence>MLSLLNRQEFVIFTTREYAQVAGISLSSASRTLARYTKEETLTHLTKGIWANTTHPYFTPLACVPYLLGKEQGYVSFLTALHLHSVLAQIPKSFHIAITGHTRKLDTEVGRFEFIKLKPELMREGIDWSETRLPYLMASVEKTLLDVIYISTRKHNRFGQLPELDLVPGLFNRKIFQKLFKTLDVPIRIKRAMEKQIDKIL</sequence>
<name>A0A3B0ZJD9_9ZZZZ</name>
<evidence type="ECO:0000313" key="1">
    <source>
        <dbReference type="EMBL" id="VAW93565.1"/>
    </source>
</evidence>
<evidence type="ECO:0008006" key="2">
    <source>
        <dbReference type="Google" id="ProtNLM"/>
    </source>
</evidence>
<dbReference type="AlphaFoldDB" id="A0A3B0ZJD9"/>
<reference evidence="1" key="1">
    <citation type="submission" date="2018-06" db="EMBL/GenBank/DDBJ databases">
        <authorList>
            <person name="Zhirakovskaya E."/>
        </authorList>
    </citation>
    <scope>NUCLEOTIDE SEQUENCE</scope>
</reference>
<proteinExistence type="predicted"/>
<organism evidence="1">
    <name type="scientific">hydrothermal vent metagenome</name>
    <dbReference type="NCBI Taxonomy" id="652676"/>
    <lineage>
        <taxon>unclassified sequences</taxon>
        <taxon>metagenomes</taxon>
        <taxon>ecological metagenomes</taxon>
    </lineage>
</organism>
<protein>
    <recommendedName>
        <fullName evidence="2">AbiEi antitoxin C-terminal domain-containing protein</fullName>
    </recommendedName>
</protein>
<accession>A0A3B0ZJD9</accession>